<comment type="caution">
    <text evidence="2">The sequence shown here is derived from an EMBL/GenBank/DDBJ whole genome shotgun (WGS) entry which is preliminary data.</text>
</comment>
<dbReference type="Proteomes" id="UP000050509">
    <property type="component" value="Unassembled WGS sequence"/>
</dbReference>
<protein>
    <submittedName>
        <fullName evidence="2">Uncharacterized protein</fullName>
    </submittedName>
</protein>
<proteinExistence type="predicted"/>
<evidence type="ECO:0000256" key="1">
    <source>
        <dbReference type="SAM" id="MobiDB-lite"/>
    </source>
</evidence>
<dbReference type="EMBL" id="LJCR01001035">
    <property type="protein sequence ID" value="KPV51168.1"/>
    <property type="molecule type" value="Genomic_DNA"/>
</dbReference>
<evidence type="ECO:0000313" key="3">
    <source>
        <dbReference type="Proteomes" id="UP000050509"/>
    </source>
</evidence>
<sequence>MEQNSFEEPSAELERLAEEQINDLDTTGDERSQRGKHRRERVLALYSQGALRSAQDNYYAALIMLYGDDIAHFELAKTFAQRSGALGEPRAWSVIAASWDRSLLGRGKPQRFGTQFVREGGRWSLGKVDPRVTAAQRALHGVPPLWVQQQNAEQLQRREDDET</sequence>
<name>A0A0P9F3T4_9CHLR</name>
<reference evidence="2 3" key="1">
    <citation type="submission" date="2015-09" db="EMBL/GenBank/DDBJ databases">
        <title>Draft genome sequence of Kouleothrix aurantiaca JCM 19913.</title>
        <authorList>
            <person name="Hemp J."/>
        </authorList>
    </citation>
    <scope>NUCLEOTIDE SEQUENCE [LARGE SCALE GENOMIC DNA]</scope>
    <source>
        <strain evidence="2 3">COM-B</strain>
    </source>
</reference>
<dbReference type="AlphaFoldDB" id="A0A0P9F3T4"/>
<organism evidence="2 3">
    <name type="scientific">Kouleothrix aurantiaca</name>
    <dbReference type="NCBI Taxonomy" id="186479"/>
    <lineage>
        <taxon>Bacteria</taxon>
        <taxon>Bacillati</taxon>
        <taxon>Chloroflexota</taxon>
        <taxon>Chloroflexia</taxon>
        <taxon>Chloroflexales</taxon>
        <taxon>Roseiflexineae</taxon>
        <taxon>Roseiflexaceae</taxon>
        <taxon>Kouleothrix</taxon>
    </lineage>
</organism>
<evidence type="ECO:0000313" key="2">
    <source>
        <dbReference type="EMBL" id="KPV51168.1"/>
    </source>
</evidence>
<keyword evidence="3" id="KW-1185">Reference proteome</keyword>
<accession>A0A0P9F3T4</accession>
<feature type="region of interest" description="Disordered" evidence="1">
    <location>
        <begin position="1"/>
        <end position="38"/>
    </location>
</feature>
<gene>
    <name evidence="2" type="ORF">SE17_22745</name>
</gene>